<feature type="region of interest" description="Disordered" evidence="1">
    <location>
        <begin position="64"/>
        <end position="90"/>
    </location>
</feature>
<dbReference type="EMBL" id="KV013454">
    <property type="protein sequence ID" value="KZV23546.1"/>
    <property type="molecule type" value="Genomic_DNA"/>
</dbReference>
<evidence type="ECO:0000313" key="3">
    <source>
        <dbReference type="Proteomes" id="UP000250235"/>
    </source>
</evidence>
<evidence type="ECO:0000313" key="2">
    <source>
        <dbReference type="EMBL" id="KZV23546.1"/>
    </source>
</evidence>
<proteinExistence type="predicted"/>
<accession>A0A2Z7AQ04</accession>
<reference evidence="2 3" key="1">
    <citation type="journal article" date="2015" name="Proc. Natl. Acad. Sci. U.S.A.">
        <title>The resurrection genome of Boea hygrometrica: A blueprint for survival of dehydration.</title>
        <authorList>
            <person name="Xiao L."/>
            <person name="Yang G."/>
            <person name="Zhang L."/>
            <person name="Yang X."/>
            <person name="Zhao S."/>
            <person name="Ji Z."/>
            <person name="Zhou Q."/>
            <person name="Hu M."/>
            <person name="Wang Y."/>
            <person name="Chen M."/>
            <person name="Xu Y."/>
            <person name="Jin H."/>
            <person name="Xiao X."/>
            <person name="Hu G."/>
            <person name="Bao F."/>
            <person name="Hu Y."/>
            <person name="Wan P."/>
            <person name="Li L."/>
            <person name="Deng X."/>
            <person name="Kuang T."/>
            <person name="Xiang C."/>
            <person name="Zhu J.K."/>
            <person name="Oliver M.J."/>
            <person name="He Y."/>
        </authorList>
    </citation>
    <scope>NUCLEOTIDE SEQUENCE [LARGE SCALE GENOMIC DNA]</scope>
    <source>
        <strain evidence="3">cv. XS01</strain>
    </source>
</reference>
<keyword evidence="3" id="KW-1185">Reference proteome</keyword>
<dbReference type="Proteomes" id="UP000250235">
    <property type="component" value="Unassembled WGS sequence"/>
</dbReference>
<dbReference type="AlphaFoldDB" id="A0A2Z7AQ04"/>
<protein>
    <submittedName>
        <fullName evidence="2">Uncharacterized protein</fullName>
    </submittedName>
</protein>
<organism evidence="2 3">
    <name type="scientific">Dorcoceras hygrometricum</name>
    <dbReference type="NCBI Taxonomy" id="472368"/>
    <lineage>
        <taxon>Eukaryota</taxon>
        <taxon>Viridiplantae</taxon>
        <taxon>Streptophyta</taxon>
        <taxon>Embryophyta</taxon>
        <taxon>Tracheophyta</taxon>
        <taxon>Spermatophyta</taxon>
        <taxon>Magnoliopsida</taxon>
        <taxon>eudicotyledons</taxon>
        <taxon>Gunneridae</taxon>
        <taxon>Pentapetalae</taxon>
        <taxon>asterids</taxon>
        <taxon>lamiids</taxon>
        <taxon>Lamiales</taxon>
        <taxon>Gesneriaceae</taxon>
        <taxon>Didymocarpoideae</taxon>
        <taxon>Trichosporeae</taxon>
        <taxon>Loxocarpinae</taxon>
        <taxon>Dorcoceras</taxon>
    </lineage>
</organism>
<sequence>MLAGITRFDYSGIDHVFSYRVEDFRFKFSDIELRNSDIAVDNCQSGPRPEPRLLRQAALEALTRSARTDSPRRTGRKQISGEDRRRSVGGGLFERREAACLML</sequence>
<gene>
    <name evidence="2" type="ORF">F511_02032</name>
</gene>
<evidence type="ECO:0000256" key="1">
    <source>
        <dbReference type="SAM" id="MobiDB-lite"/>
    </source>
</evidence>
<name>A0A2Z7AQ04_9LAMI</name>